<gene>
    <name evidence="2" type="ORF">O181_123402</name>
</gene>
<dbReference type="EMBL" id="AVOT02115818">
    <property type="protein sequence ID" value="MBW0583687.1"/>
    <property type="molecule type" value="Genomic_DNA"/>
</dbReference>
<reference evidence="2" key="1">
    <citation type="submission" date="2021-03" db="EMBL/GenBank/DDBJ databases">
        <title>Draft genome sequence of rust myrtle Austropuccinia psidii MF-1, a brazilian biotype.</title>
        <authorList>
            <person name="Quecine M.C."/>
            <person name="Pachon D.M.R."/>
            <person name="Bonatelli M.L."/>
            <person name="Correr F.H."/>
            <person name="Franceschini L.M."/>
            <person name="Leite T.F."/>
            <person name="Margarido G.R.A."/>
            <person name="Almeida C.A."/>
            <person name="Ferrarezi J.A."/>
            <person name="Labate C.A."/>
        </authorList>
    </citation>
    <scope>NUCLEOTIDE SEQUENCE</scope>
    <source>
        <strain evidence="2">MF-1</strain>
    </source>
</reference>
<dbReference type="Proteomes" id="UP000765509">
    <property type="component" value="Unassembled WGS sequence"/>
</dbReference>
<keyword evidence="3" id="KW-1185">Reference proteome</keyword>
<evidence type="ECO:0000256" key="1">
    <source>
        <dbReference type="SAM" id="MobiDB-lite"/>
    </source>
</evidence>
<protein>
    <submittedName>
        <fullName evidence="2">Uncharacterized protein</fullName>
    </submittedName>
</protein>
<accession>A0A9Q3Q5D5</accession>
<feature type="compositionally biased region" description="Basic and acidic residues" evidence="1">
    <location>
        <begin position="1"/>
        <end position="17"/>
    </location>
</feature>
<feature type="region of interest" description="Disordered" evidence="1">
    <location>
        <begin position="49"/>
        <end position="84"/>
    </location>
</feature>
<evidence type="ECO:0000313" key="2">
    <source>
        <dbReference type="EMBL" id="MBW0583687.1"/>
    </source>
</evidence>
<name>A0A9Q3Q5D5_9BASI</name>
<feature type="region of interest" description="Disordered" evidence="1">
    <location>
        <begin position="1"/>
        <end position="21"/>
    </location>
</feature>
<evidence type="ECO:0000313" key="3">
    <source>
        <dbReference type="Proteomes" id="UP000765509"/>
    </source>
</evidence>
<dbReference type="AlphaFoldDB" id="A0A9Q3Q5D5"/>
<comment type="caution">
    <text evidence="2">The sequence shown here is derived from an EMBL/GenBank/DDBJ whole genome shotgun (WGS) entry which is preliminary data.</text>
</comment>
<feature type="compositionally biased region" description="Acidic residues" evidence="1">
    <location>
        <begin position="70"/>
        <end position="84"/>
    </location>
</feature>
<proteinExistence type="predicted"/>
<organism evidence="2 3">
    <name type="scientific">Austropuccinia psidii MF-1</name>
    <dbReference type="NCBI Taxonomy" id="1389203"/>
    <lineage>
        <taxon>Eukaryota</taxon>
        <taxon>Fungi</taxon>
        <taxon>Dikarya</taxon>
        <taxon>Basidiomycota</taxon>
        <taxon>Pucciniomycotina</taxon>
        <taxon>Pucciniomycetes</taxon>
        <taxon>Pucciniales</taxon>
        <taxon>Sphaerophragmiaceae</taxon>
        <taxon>Austropuccinia</taxon>
    </lineage>
</organism>
<sequence length="84" mass="9512">MAANKDKPREKVEEVSNKRNSCQNCGYTDDYSKNFQKARKKIYFIEDVSGEGIQTKESDSESMGNAIGENSDDDQDPIEENLVE</sequence>